<evidence type="ECO:0000256" key="1">
    <source>
        <dbReference type="SAM" id="MobiDB-lite"/>
    </source>
</evidence>
<sequence length="180" mass="20476">MPVCLASVMIYAMNTDPTKTKTHLLIYPMLITKWARENYVPRLPGDMILKIPKFQQFFPYGKWREDDEEVALPVPPLAAPADIPAPFAPTSPEPSRRDLMRALWQNECIMRRHDQLVLMLHPRWETSGLEQISSLEISQNQQEQRAGSVEKGNAEEEEDFQSAEATGDASTYAGEESTKE</sequence>
<evidence type="ECO:0000313" key="3">
    <source>
        <dbReference type="Proteomes" id="UP001341840"/>
    </source>
</evidence>
<organism evidence="2 3">
    <name type="scientific">Stylosanthes scabra</name>
    <dbReference type="NCBI Taxonomy" id="79078"/>
    <lineage>
        <taxon>Eukaryota</taxon>
        <taxon>Viridiplantae</taxon>
        <taxon>Streptophyta</taxon>
        <taxon>Embryophyta</taxon>
        <taxon>Tracheophyta</taxon>
        <taxon>Spermatophyta</taxon>
        <taxon>Magnoliopsida</taxon>
        <taxon>eudicotyledons</taxon>
        <taxon>Gunneridae</taxon>
        <taxon>Pentapetalae</taxon>
        <taxon>rosids</taxon>
        <taxon>fabids</taxon>
        <taxon>Fabales</taxon>
        <taxon>Fabaceae</taxon>
        <taxon>Papilionoideae</taxon>
        <taxon>50 kb inversion clade</taxon>
        <taxon>dalbergioids sensu lato</taxon>
        <taxon>Dalbergieae</taxon>
        <taxon>Pterocarpus clade</taxon>
        <taxon>Stylosanthes</taxon>
    </lineage>
</organism>
<evidence type="ECO:0000313" key="2">
    <source>
        <dbReference type="EMBL" id="MED6222813.1"/>
    </source>
</evidence>
<name>A0ABU6ZLJ6_9FABA</name>
<keyword evidence="3" id="KW-1185">Reference proteome</keyword>
<comment type="caution">
    <text evidence="2">The sequence shown here is derived from an EMBL/GenBank/DDBJ whole genome shotgun (WGS) entry which is preliminary data.</text>
</comment>
<feature type="region of interest" description="Disordered" evidence="1">
    <location>
        <begin position="136"/>
        <end position="180"/>
    </location>
</feature>
<proteinExistence type="predicted"/>
<reference evidence="2 3" key="1">
    <citation type="journal article" date="2023" name="Plants (Basel)">
        <title>Bridging the Gap: Combining Genomics and Transcriptomics Approaches to Understand Stylosanthes scabra, an Orphan Legume from the Brazilian Caatinga.</title>
        <authorList>
            <person name="Ferreira-Neto J.R.C."/>
            <person name="da Silva M.D."/>
            <person name="Binneck E."/>
            <person name="de Melo N.F."/>
            <person name="da Silva R.H."/>
            <person name="de Melo A.L.T.M."/>
            <person name="Pandolfi V."/>
            <person name="Bustamante F.O."/>
            <person name="Brasileiro-Vidal A.C."/>
            <person name="Benko-Iseppon A.M."/>
        </authorList>
    </citation>
    <scope>NUCLEOTIDE SEQUENCE [LARGE SCALE GENOMIC DNA]</scope>
    <source>
        <tissue evidence="2">Leaves</tissue>
    </source>
</reference>
<protein>
    <submittedName>
        <fullName evidence="2">Uncharacterized protein</fullName>
    </submittedName>
</protein>
<feature type="compositionally biased region" description="Polar residues" evidence="1">
    <location>
        <begin position="136"/>
        <end position="145"/>
    </location>
</feature>
<accession>A0ABU6ZLJ6</accession>
<gene>
    <name evidence="2" type="ORF">PIB30_068050</name>
</gene>
<dbReference type="Proteomes" id="UP001341840">
    <property type="component" value="Unassembled WGS sequence"/>
</dbReference>
<dbReference type="EMBL" id="JASCZI010272582">
    <property type="protein sequence ID" value="MED6222813.1"/>
    <property type="molecule type" value="Genomic_DNA"/>
</dbReference>